<keyword evidence="3" id="KW-1015">Disulfide bond</keyword>
<feature type="domain" description="Disintegrin" evidence="5">
    <location>
        <begin position="24"/>
        <end position="105"/>
    </location>
</feature>
<keyword evidence="2" id="KW-0677">Repeat</keyword>
<dbReference type="Proteomes" id="UP001150924">
    <property type="component" value="Unassembled WGS sequence"/>
</dbReference>
<dbReference type="PROSITE" id="PS50214">
    <property type="entry name" value="DISINTEGRIN_2"/>
    <property type="match status" value="1"/>
</dbReference>
<comment type="caution">
    <text evidence="6">The sequence shown here is derived from an EMBL/GenBank/DDBJ whole genome shotgun (WGS) entry which is preliminary data.</text>
</comment>
<evidence type="ECO:0000313" key="7">
    <source>
        <dbReference type="Proteomes" id="UP001150924"/>
    </source>
</evidence>
<proteinExistence type="predicted"/>
<name>A0A9X3J0K6_9BACT</name>
<accession>A0A9X3J0K6</accession>
<gene>
    <name evidence="6" type="ORF">OV079_27005</name>
</gene>
<feature type="region of interest" description="Disordered" evidence="4">
    <location>
        <begin position="1"/>
        <end position="44"/>
    </location>
</feature>
<evidence type="ECO:0000256" key="1">
    <source>
        <dbReference type="ARBA" id="ARBA00022729"/>
    </source>
</evidence>
<keyword evidence="1" id="KW-0732">Signal</keyword>
<evidence type="ECO:0000256" key="2">
    <source>
        <dbReference type="ARBA" id="ARBA00022737"/>
    </source>
</evidence>
<sequence length="394" mass="41037">MTGSTTESTTSSTISTTTATTGEKPACGNGVLEPGEQCDDGNADPGDDCEPDCTLTPGENCGNGVVDDGEECDDGNDDDTDACTNTCKNAVCGDGAIIAGTEECDDGNDDDTDDCLSSCKNATCGDGQLHDGVEVCDNGGDNDDTAYDGCTTQCQFGPRCGDETVQAPEEECDDGTPDGDDLCNACKNVPFRYVFVTSQTYKGDVNKLMGADSRCDVAAADLPAANWVAWLSDDLQSPAFRMDTTFVGWYVLPGPQPILVARDWAGLTSGALQSPINRDEAGGPVAADATAWTNTKIDGKSISVDVPAHCSNWDSNLGTGNIGNANASDATWTNTQSSADCNLCTTSIASRTDPRDGSRRARATIARASWSNARSRPGCLLVVVSGWLGVPWEL</sequence>
<dbReference type="AlphaFoldDB" id="A0A9X3J0K6"/>
<evidence type="ECO:0000313" key="6">
    <source>
        <dbReference type="EMBL" id="MCY1009148.1"/>
    </source>
</evidence>
<dbReference type="Pfam" id="PF13948">
    <property type="entry name" value="DUF4215"/>
    <property type="match status" value="2"/>
</dbReference>
<dbReference type="RefSeq" id="WP_267771807.1">
    <property type="nucleotide sequence ID" value="NZ_JAPNKE010000002.1"/>
</dbReference>
<dbReference type="InterPro" id="IPR011936">
    <property type="entry name" value="Myxo_disulph_rpt"/>
</dbReference>
<organism evidence="6 7">
    <name type="scientific">Nannocystis pusilla</name>
    <dbReference type="NCBI Taxonomy" id="889268"/>
    <lineage>
        <taxon>Bacteria</taxon>
        <taxon>Pseudomonadati</taxon>
        <taxon>Myxococcota</taxon>
        <taxon>Polyangia</taxon>
        <taxon>Nannocystales</taxon>
        <taxon>Nannocystaceae</taxon>
        <taxon>Nannocystis</taxon>
    </lineage>
</organism>
<dbReference type="EMBL" id="JAPNKE010000002">
    <property type="protein sequence ID" value="MCY1009148.1"/>
    <property type="molecule type" value="Genomic_DNA"/>
</dbReference>
<feature type="compositionally biased region" description="Low complexity" evidence="4">
    <location>
        <begin position="1"/>
        <end position="21"/>
    </location>
</feature>
<evidence type="ECO:0000259" key="5">
    <source>
        <dbReference type="PROSITE" id="PS50214"/>
    </source>
</evidence>
<reference evidence="6" key="1">
    <citation type="submission" date="2022-11" db="EMBL/GenBank/DDBJ databases">
        <title>Minimal conservation of predation-associated metabolite biosynthetic gene clusters underscores biosynthetic potential of Myxococcota including descriptions for ten novel species: Archangium lansinium sp. nov., Myxococcus landrumus sp. nov., Nannocystis bai.</title>
        <authorList>
            <person name="Ahearne A."/>
            <person name="Stevens C."/>
            <person name="Phillips K."/>
        </authorList>
    </citation>
    <scope>NUCLEOTIDE SEQUENCE</scope>
    <source>
        <strain evidence="6">Na p29</strain>
    </source>
</reference>
<dbReference type="InterPro" id="IPR001762">
    <property type="entry name" value="Disintegrin_dom"/>
</dbReference>
<evidence type="ECO:0000256" key="4">
    <source>
        <dbReference type="SAM" id="MobiDB-lite"/>
    </source>
</evidence>
<dbReference type="Gene3D" id="3.10.100.10">
    <property type="entry name" value="Mannose-Binding Protein A, subunit A"/>
    <property type="match status" value="1"/>
</dbReference>
<dbReference type="InterPro" id="IPR016186">
    <property type="entry name" value="C-type_lectin-like/link_sf"/>
</dbReference>
<dbReference type="NCBIfam" id="TIGR02232">
    <property type="entry name" value="myxo_disulf_rpt"/>
    <property type="match status" value="1"/>
</dbReference>
<protein>
    <submittedName>
        <fullName evidence="6">DUF4215 domain-containing protein</fullName>
    </submittedName>
</protein>
<keyword evidence="7" id="KW-1185">Reference proteome</keyword>
<evidence type="ECO:0000256" key="3">
    <source>
        <dbReference type="ARBA" id="ARBA00023157"/>
    </source>
</evidence>